<feature type="signal peptide" evidence="2">
    <location>
        <begin position="1"/>
        <end position="25"/>
    </location>
</feature>
<evidence type="ECO:0000313" key="4">
    <source>
        <dbReference type="Proteomes" id="UP000694416"/>
    </source>
</evidence>
<feature type="compositionally biased region" description="Low complexity" evidence="1">
    <location>
        <begin position="43"/>
        <end position="53"/>
    </location>
</feature>
<feature type="chain" id="PRO_5034735025" evidence="2">
    <location>
        <begin position="26"/>
        <end position="61"/>
    </location>
</feature>
<evidence type="ECO:0000256" key="2">
    <source>
        <dbReference type="SAM" id="SignalP"/>
    </source>
</evidence>
<proteinExistence type="predicted"/>
<evidence type="ECO:0000256" key="1">
    <source>
        <dbReference type="SAM" id="MobiDB-lite"/>
    </source>
</evidence>
<protein>
    <submittedName>
        <fullName evidence="3">Carboxyl ester lipase</fullName>
    </submittedName>
</protein>
<dbReference type="Proteomes" id="UP000694416">
    <property type="component" value="Unplaced"/>
</dbReference>
<reference evidence="3" key="2">
    <citation type="submission" date="2025-09" db="UniProtKB">
        <authorList>
            <consortium name="Ensembl"/>
        </authorList>
    </citation>
    <scope>IDENTIFICATION</scope>
</reference>
<dbReference type="Ensembl" id="ENSPTET00000023568.1">
    <property type="protein sequence ID" value="ENSPTEP00000015851.1"/>
    <property type="gene ID" value="ENSPTEG00000017472.1"/>
</dbReference>
<sequence>MLTHTMGRLQLVVLGLACCWAVASAAKTQCCTIWPSSLSLMETSSPMTPSTCTPMPPTSTI</sequence>
<organism evidence="3 4">
    <name type="scientific">Piliocolobus tephrosceles</name>
    <name type="common">Ugandan red Colobus</name>
    <dbReference type="NCBI Taxonomy" id="591936"/>
    <lineage>
        <taxon>Eukaryota</taxon>
        <taxon>Metazoa</taxon>
        <taxon>Chordata</taxon>
        <taxon>Craniata</taxon>
        <taxon>Vertebrata</taxon>
        <taxon>Euteleostomi</taxon>
        <taxon>Mammalia</taxon>
        <taxon>Eutheria</taxon>
        <taxon>Euarchontoglires</taxon>
        <taxon>Primates</taxon>
        <taxon>Haplorrhini</taxon>
        <taxon>Catarrhini</taxon>
        <taxon>Cercopithecidae</taxon>
        <taxon>Colobinae</taxon>
        <taxon>Piliocolobus</taxon>
    </lineage>
</organism>
<name>A0A8C9H8A5_9PRIM</name>
<keyword evidence="4" id="KW-1185">Reference proteome</keyword>
<reference evidence="3" key="1">
    <citation type="submission" date="2025-08" db="UniProtKB">
        <authorList>
            <consortium name="Ensembl"/>
        </authorList>
    </citation>
    <scope>IDENTIFICATION</scope>
</reference>
<keyword evidence="2" id="KW-0732">Signal</keyword>
<accession>A0A8C9H8A5</accession>
<evidence type="ECO:0000313" key="3">
    <source>
        <dbReference type="Ensembl" id="ENSPTEP00000015851.1"/>
    </source>
</evidence>
<dbReference type="AlphaFoldDB" id="A0A8C9H8A5"/>
<feature type="region of interest" description="Disordered" evidence="1">
    <location>
        <begin position="42"/>
        <end position="61"/>
    </location>
</feature>